<keyword evidence="2" id="KW-1185">Reference proteome</keyword>
<reference evidence="1 2" key="1">
    <citation type="journal article" date="2022" name="Hortic Res">
        <title>A haplotype resolved chromosomal level avocado genome allows analysis of novel avocado genes.</title>
        <authorList>
            <person name="Nath O."/>
            <person name="Fletcher S.J."/>
            <person name="Hayward A."/>
            <person name="Shaw L.M."/>
            <person name="Masouleh A.K."/>
            <person name="Furtado A."/>
            <person name="Henry R.J."/>
            <person name="Mitter N."/>
        </authorList>
    </citation>
    <scope>NUCLEOTIDE SEQUENCE [LARGE SCALE GENOMIC DNA]</scope>
    <source>
        <strain evidence="2">cv. Hass</strain>
    </source>
</reference>
<protein>
    <submittedName>
        <fullName evidence="1">Uncharacterized protein</fullName>
    </submittedName>
</protein>
<accession>A0ACC2KBJ8</accession>
<evidence type="ECO:0000313" key="2">
    <source>
        <dbReference type="Proteomes" id="UP001234297"/>
    </source>
</evidence>
<sequence length="160" mass="18664">MLQILSNAWLETLRPVRAAEIHMRMKSLYRLRSMNGGSAVPVDLKEWCDDLIVDIVGHRRAMKATSRECDSLLAKWLDKHRVRRSSREGEGRKEDFMDVMLLIIEDGQISGYDHDTIIKATRLAWFLDTDKGTLDIKVESKAEYENDRNPQHFLTEWSFL</sequence>
<evidence type="ECO:0000313" key="1">
    <source>
        <dbReference type="EMBL" id="KAJ8618492.1"/>
    </source>
</evidence>
<organism evidence="1 2">
    <name type="scientific">Persea americana</name>
    <name type="common">Avocado</name>
    <dbReference type="NCBI Taxonomy" id="3435"/>
    <lineage>
        <taxon>Eukaryota</taxon>
        <taxon>Viridiplantae</taxon>
        <taxon>Streptophyta</taxon>
        <taxon>Embryophyta</taxon>
        <taxon>Tracheophyta</taxon>
        <taxon>Spermatophyta</taxon>
        <taxon>Magnoliopsida</taxon>
        <taxon>Magnoliidae</taxon>
        <taxon>Laurales</taxon>
        <taxon>Lauraceae</taxon>
        <taxon>Persea</taxon>
    </lineage>
</organism>
<dbReference type="EMBL" id="CM056812">
    <property type="protein sequence ID" value="KAJ8618492.1"/>
    <property type="molecule type" value="Genomic_DNA"/>
</dbReference>
<proteinExistence type="predicted"/>
<comment type="caution">
    <text evidence="1">The sequence shown here is derived from an EMBL/GenBank/DDBJ whole genome shotgun (WGS) entry which is preliminary data.</text>
</comment>
<dbReference type="Proteomes" id="UP001234297">
    <property type="component" value="Chromosome 4"/>
</dbReference>
<name>A0ACC2KBJ8_PERAE</name>
<gene>
    <name evidence="1" type="ORF">MRB53_014678</name>
</gene>